<gene>
    <name evidence="3" type="ORF">IFM89_036048</name>
</gene>
<dbReference type="EMBL" id="JADFTS010000008">
    <property type="protein sequence ID" value="KAF9595030.1"/>
    <property type="molecule type" value="Genomic_DNA"/>
</dbReference>
<dbReference type="PANTHER" id="PTHR47926:SF500">
    <property type="entry name" value="REPEAT-CONTAINING PROTEIN, PUTATIVE-RELATED"/>
    <property type="match status" value="1"/>
</dbReference>
<organism evidence="3 4">
    <name type="scientific">Coptis chinensis</name>
    <dbReference type="NCBI Taxonomy" id="261450"/>
    <lineage>
        <taxon>Eukaryota</taxon>
        <taxon>Viridiplantae</taxon>
        <taxon>Streptophyta</taxon>
        <taxon>Embryophyta</taxon>
        <taxon>Tracheophyta</taxon>
        <taxon>Spermatophyta</taxon>
        <taxon>Magnoliopsida</taxon>
        <taxon>Ranunculales</taxon>
        <taxon>Ranunculaceae</taxon>
        <taxon>Coptidoideae</taxon>
        <taxon>Coptis</taxon>
    </lineage>
</organism>
<dbReference type="Pfam" id="PF20431">
    <property type="entry name" value="E_motif"/>
    <property type="match status" value="1"/>
</dbReference>
<evidence type="ECO:0000259" key="2">
    <source>
        <dbReference type="Pfam" id="PF14432"/>
    </source>
</evidence>
<dbReference type="AlphaFoldDB" id="A0A835LHK0"/>
<proteinExistence type="predicted"/>
<evidence type="ECO:0000313" key="4">
    <source>
        <dbReference type="Proteomes" id="UP000631114"/>
    </source>
</evidence>
<protein>
    <recommendedName>
        <fullName evidence="2">DYW domain-containing protein</fullName>
    </recommendedName>
</protein>
<evidence type="ECO:0000313" key="3">
    <source>
        <dbReference type="EMBL" id="KAF9595030.1"/>
    </source>
</evidence>
<dbReference type="InterPro" id="IPR029045">
    <property type="entry name" value="ClpP/crotonase-like_dom_sf"/>
</dbReference>
<dbReference type="InterPro" id="IPR032867">
    <property type="entry name" value="DYW_dom"/>
</dbReference>
<dbReference type="GO" id="GO:0008270">
    <property type="term" value="F:zinc ion binding"/>
    <property type="evidence" value="ECO:0007669"/>
    <property type="project" value="InterPro"/>
</dbReference>
<feature type="domain" description="DYW" evidence="2">
    <location>
        <begin position="207"/>
        <end position="243"/>
    </location>
</feature>
<dbReference type="Proteomes" id="UP000631114">
    <property type="component" value="Unassembled WGS sequence"/>
</dbReference>
<comment type="caution">
    <text evidence="3">The sequence shown here is derived from an EMBL/GenBank/DDBJ whole genome shotgun (WGS) entry which is preliminary data.</text>
</comment>
<name>A0A835LHK0_9MAGN</name>
<accession>A0A835LHK0</accession>
<dbReference type="InterPro" id="IPR046848">
    <property type="entry name" value="E_motif"/>
</dbReference>
<dbReference type="OrthoDB" id="185373at2759"/>
<dbReference type="InterPro" id="IPR046960">
    <property type="entry name" value="PPR_At4g14850-like_plant"/>
</dbReference>
<dbReference type="Gene3D" id="3.90.226.10">
    <property type="entry name" value="2-enoyl-CoA Hydratase, Chain A, domain 1"/>
    <property type="match status" value="1"/>
</dbReference>
<dbReference type="SUPFAM" id="SSF52096">
    <property type="entry name" value="ClpP/crotonase"/>
    <property type="match status" value="1"/>
</dbReference>
<dbReference type="GO" id="GO:0003723">
    <property type="term" value="F:RNA binding"/>
    <property type="evidence" value="ECO:0007669"/>
    <property type="project" value="InterPro"/>
</dbReference>
<reference evidence="3 4" key="1">
    <citation type="submission" date="2020-10" db="EMBL/GenBank/DDBJ databases">
        <title>The Coptis chinensis genome and diversification of protoberbering-type alkaloids.</title>
        <authorList>
            <person name="Wang B."/>
            <person name="Shu S."/>
            <person name="Song C."/>
            <person name="Liu Y."/>
        </authorList>
    </citation>
    <scope>NUCLEOTIDE SEQUENCE [LARGE SCALE GENOMIC DNA]</scope>
    <source>
        <strain evidence="3">HL-2020</strain>
        <tissue evidence="3">Leaf</tissue>
    </source>
</reference>
<feature type="region of interest" description="Disordered" evidence="1">
    <location>
        <begin position="263"/>
        <end position="282"/>
    </location>
</feature>
<keyword evidence="4" id="KW-1185">Reference proteome</keyword>
<dbReference type="GO" id="GO:0009451">
    <property type="term" value="P:RNA modification"/>
    <property type="evidence" value="ECO:0007669"/>
    <property type="project" value="InterPro"/>
</dbReference>
<sequence>MEERGRESLVHPVNSISRHPIEPPNLVYVPPHRRNVVPPDLVYVPPNRRSTATPNILFVVLPNRRSNAAPNRLSVVPLNRKSPAALNRLSVVPPNRTSPAALNSHSGLIDEGWKYFEMMKSEYAMGPAIEQNYILLANIYSAAGRWGDAARIRILMKDRGVTKPPGCSWIEVKRSVHSFIVGDTSHSLVDEISAKLNSLYSEIMEIGYVPDTKYVLQNLEEDEEDSLCGHSEKLAIAFGLINKLSVLSFLEALDDSVAKVSDSDDMELPSQMPSGSDAMEAGGKASENPFKGILTSLPKSGGGLWAFIMVIFLRGVDLGLSLTPGNVAVLRAKLPMSTFQEAILTGRRYDGKAALVGGLVHATEPSEEILQQGMNKVSQITITTLLTHYKLCISVINFLVSDFEIKPCNTELGTGIKRCIMHSRWRSSKAQLQSLKVEELNSQECEKSYSSKLQFSAHSKLGYIWQYTVKGSTQEWQDILRSWKGDDTEFQVLKVGVCATVYTSKTSIGVAE</sequence>
<dbReference type="Pfam" id="PF14432">
    <property type="entry name" value="DYW_deaminase"/>
    <property type="match status" value="1"/>
</dbReference>
<evidence type="ECO:0000256" key="1">
    <source>
        <dbReference type="SAM" id="MobiDB-lite"/>
    </source>
</evidence>
<dbReference type="PANTHER" id="PTHR47926">
    <property type="entry name" value="PENTATRICOPEPTIDE REPEAT-CONTAINING PROTEIN"/>
    <property type="match status" value="1"/>
</dbReference>